<sequence>MSKEKTKWKDRGFDDKHHYAGWLYFNDLTDDSKMYDDVYYDEFSGKIVNIVAPDQNEKDDQDVDEADKFLSQFEEE</sequence>
<dbReference type="Pfam" id="PF26220">
    <property type="entry name" value="DUF8047"/>
    <property type="match status" value="1"/>
</dbReference>
<dbReference type="OrthoDB" id="22589at10239"/>
<reference evidence="1 2" key="1">
    <citation type="submission" date="2015-10" db="EMBL/GenBank/DDBJ databases">
        <title>Complete genome sequence of Klebsiella pneumoniae bacteriophage vB_KpnM_KB57.</title>
        <authorList>
            <person name="Volozhantsev N.V."/>
            <person name="Popova A.V."/>
            <person name="Krasilnikova V.M."/>
            <person name="Bogun A.G."/>
        </authorList>
    </citation>
    <scope>NUCLEOTIDE SEQUENCE [LARGE SCALE GENOMIC DNA]</scope>
</reference>
<protein>
    <submittedName>
        <fullName evidence="1">Uncharacterized protein</fullName>
    </submittedName>
</protein>
<dbReference type="InterPro" id="IPR058360">
    <property type="entry name" value="DUF8047"/>
</dbReference>
<evidence type="ECO:0000313" key="1">
    <source>
        <dbReference type="EMBL" id="ALM02521.1"/>
    </source>
</evidence>
<name>A0A0S1RV11_9CAUD</name>
<proteinExistence type="predicted"/>
<accession>A0A0S1RV11</accession>
<dbReference type="KEGG" id="vg:26523100"/>
<dbReference type="Proteomes" id="UP000203990">
    <property type="component" value="Segment"/>
</dbReference>
<gene>
    <name evidence="1" type="ORF">KB57_134</name>
</gene>
<organism evidence="1 2">
    <name type="scientific">Klebsiella phage vB_KpnM_KB57</name>
    <dbReference type="NCBI Taxonomy" id="1719140"/>
    <lineage>
        <taxon>Viruses</taxon>
        <taxon>Duplodnaviria</taxon>
        <taxon>Heunggongvirae</taxon>
        <taxon>Uroviricota</taxon>
        <taxon>Caudoviricetes</taxon>
        <taxon>Vequintavirinae</taxon>
        <taxon>Mydovirus</taxon>
        <taxon>Mydovirus KB57</taxon>
    </lineage>
</organism>
<dbReference type="GeneID" id="26523100"/>
<keyword evidence="2" id="KW-1185">Reference proteome</keyword>
<dbReference type="EMBL" id="KT934943">
    <property type="protein sequence ID" value="ALM02521.1"/>
    <property type="molecule type" value="Genomic_DNA"/>
</dbReference>
<dbReference type="RefSeq" id="YP_009187747.1">
    <property type="nucleotide sequence ID" value="NC_028659.1"/>
</dbReference>
<evidence type="ECO:0000313" key="2">
    <source>
        <dbReference type="Proteomes" id="UP000203990"/>
    </source>
</evidence>